<dbReference type="RefSeq" id="WP_232482111.1">
    <property type="nucleotide sequence ID" value="NZ_CP053986.1"/>
</dbReference>
<evidence type="ECO:0000313" key="8">
    <source>
        <dbReference type="EMBL" id="XAN19892.1"/>
    </source>
</evidence>
<evidence type="ECO:0000256" key="3">
    <source>
        <dbReference type="ARBA" id="ARBA00023136"/>
    </source>
</evidence>
<keyword evidence="4" id="KW-0564">Palmitate</keyword>
<comment type="subcellular location">
    <subcellularLocation>
        <location evidence="1">Cell outer membrane</location>
        <topology evidence="1">Lipid-anchor</topology>
    </subcellularLocation>
</comment>
<feature type="compositionally biased region" description="Pro residues" evidence="7">
    <location>
        <begin position="30"/>
        <end position="39"/>
    </location>
</feature>
<organism evidence="8 9">
    <name type="scientific">Achromobacter denitrificans</name>
    <name type="common">Alcaligenes denitrificans</name>
    <dbReference type="NCBI Taxonomy" id="32002"/>
    <lineage>
        <taxon>Bacteria</taxon>
        <taxon>Pseudomonadati</taxon>
        <taxon>Pseudomonadota</taxon>
        <taxon>Betaproteobacteria</taxon>
        <taxon>Burkholderiales</taxon>
        <taxon>Alcaligenaceae</taxon>
        <taxon>Achromobacter</taxon>
    </lineage>
</organism>
<dbReference type="NCBIfam" id="NF047847">
    <property type="entry name" value="SS_mature_LptM"/>
    <property type="match status" value="1"/>
</dbReference>
<evidence type="ECO:0000256" key="5">
    <source>
        <dbReference type="ARBA" id="ARBA00023237"/>
    </source>
</evidence>
<dbReference type="Pfam" id="PF13627">
    <property type="entry name" value="LptM_cons"/>
    <property type="match status" value="1"/>
</dbReference>
<evidence type="ECO:0000256" key="2">
    <source>
        <dbReference type="ARBA" id="ARBA00022729"/>
    </source>
</evidence>
<evidence type="ECO:0000313" key="9">
    <source>
        <dbReference type="Proteomes" id="UP001446337"/>
    </source>
</evidence>
<evidence type="ECO:0000256" key="4">
    <source>
        <dbReference type="ARBA" id="ARBA00023139"/>
    </source>
</evidence>
<keyword evidence="2" id="KW-0732">Signal</keyword>
<dbReference type="InterPro" id="IPR032831">
    <property type="entry name" value="LptM_cons"/>
</dbReference>
<protein>
    <submittedName>
        <fullName evidence="8">Lipoprotein</fullName>
    </submittedName>
</protein>
<accession>A0ABZ3GCT4</accession>
<keyword evidence="6 8" id="KW-0449">Lipoprotein</keyword>
<gene>
    <name evidence="8" type="ORF">AAIK43_26360</name>
</gene>
<sequence length="39" mass="4047">MVAACGYKGPLYMPTPDGKPPSGTQQQPTVPIPPTPPIL</sequence>
<keyword evidence="5" id="KW-0998">Cell outer membrane</keyword>
<dbReference type="EMBL" id="CP154792">
    <property type="protein sequence ID" value="XAN19892.1"/>
    <property type="molecule type" value="Genomic_DNA"/>
</dbReference>
<keyword evidence="9" id="KW-1185">Reference proteome</keyword>
<feature type="region of interest" description="Disordered" evidence="7">
    <location>
        <begin position="1"/>
        <end position="39"/>
    </location>
</feature>
<proteinExistence type="predicted"/>
<name>A0ABZ3GCT4_ACHDE</name>
<evidence type="ECO:0000256" key="6">
    <source>
        <dbReference type="ARBA" id="ARBA00023288"/>
    </source>
</evidence>
<reference evidence="8 9" key="1">
    <citation type="submission" date="2024-05" db="EMBL/GenBank/DDBJ databases">
        <title>Achromobacter denitrificans. BP1, complete genome.</title>
        <authorList>
            <person name="Zhang B."/>
        </authorList>
    </citation>
    <scope>NUCLEOTIDE SEQUENCE [LARGE SCALE GENOMIC DNA]</scope>
    <source>
        <strain evidence="8 9">BP1</strain>
    </source>
</reference>
<dbReference type="Proteomes" id="UP001446337">
    <property type="component" value="Chromosome"/>
</dbReference>
<keyword evidence="3" id="KW-0472">Membrane</keyword>
<evidence type="ECO:0000256" key="1">
    <source>
        <dbReference type="ARBA" id="ARBA00004459"/>
    </source>
</evidence>
<evidence type="ECO:0000256" key="7">
    <source>
        <dbReference type="SAM" id="MobiDB-lite"/>
    </source>
</evidence>